<dbReference type="AlphaFoldDB" id="J0D6Q8"/>
<evidence type="ECO:0000313" key="2">
    <source>
        <dbReference type="Proteomes" id="UP000006415"/>
    </source>
</evidence>
<evidence type="ECO:0000313" key="1">
    <source>
        <dbReference type="EMBL" id="EJD65695.1"/>
    </source>
</evidence>
<reference evidence="1 2" key="1">
    <citation type="submission" date="2012-01" db="EMBL/GenBank/DDBJ databases">
        <title>The Genome Sequence of Scardovia wiggsiae F0424.</title>
        <authorList>
            <consortium name="The Broad Institute Genome Sequencing Platform"/>
            <person name="Earl A."/>
            <person name="Ward D."/>
            <person name="Feldgarden M."/>
            <person name="Gevers D."/>
            <person name="Izard J."/>
            <person name="Ganesan A."/>
            <person name="Baranova O.V."/>
            <person name="Blanton J.M."/>
            <person name="Tanner A.C."/>
            <person name="Mathney J."/>
            <person name="Dewhirst F.E."/>
            <person name="Young S.K."/>
            <person name="Zeng Q."/>
            <person name="Gargeya S."/>
            <person name="Fitzgerald M."/>
            <person name="Haas B."/>
            <person name="Abouelleil A."/>
            <person name="Alvarado L."/>
            <person name="Arachchi H.M."/>
            <person name="Berlin A."/>
            <person name="Chapman S.B."/>
            <person name="Gearin G."/>
            <person name="Goldberg J."/>
            <person name="Griggs A."/>
            <person name="Gujja S."/>
            <person name="Hansen M."/>
            <person name="Heiman D."/>
            <person name="Howarth C."/>
            <person name="Larimer J."/>
            <person name="Lui A."/>
            <person name="MacDonald P.J.P."/>
            <person name="McCowen C."/>
            <person name="Montmayeur A."/>
            <person name="Murphy C."/>
            <person name="Neiman D."/>
            <person name="Pearson M."/>
            <person name="Priest M."/>
            <person name="Roberts A."/>
            <person name="Saif S."/>
            <person name="Shea T."/>
            <person name="Sisk P."/>
            <person name="Stolte C."/>
            <person name="Sykes S."/>
            <person name="Wortman J."/>
            <person name="Nusbaum C."/>
            <person name="Birren B."/>
        </authorList>
    </citation>
    <scope>NUCLEOTIDE SEQUENCE [LARGE SCALE GENOMIC DNA]</scope>
    <source>
        <strain evidence="1 2">F0424</strain>
    </source>
</reference>
<dbReference type="Proteomes" id="UP000006415">
    <property type="component" value="Unassembled WGS sequence"/>
</dbReference>
<dbReference type="EMBL" id="AGZS01000001">
    <property type="protein sequence ID" value="EJD65695.1"/>
    <property type="molecule type" value="Genomic_DNA"/>
</dbReference>
<dbReference type="STRING" id="857290.HMPREF9156_00459"/>
<name>J0D6Q8_9BIFI</name>
<accession>J0D6Q8</accession>
<proteinExistence type="predicted"/>
<sequence>MAMNSMTGPSSSEDEARQLRLRREKLYDALKKSEREWESAWDSSREYLRKVREFAMEAAYNMDTGLVNETGDILCRVEEARVKADNEFEQVIFSIRRERRQVFDELQEGRNTYHG</sequence>
<dbReference type="RefSeq" id="WP_007147526.1">
    <property type="nucleotide sequence ID" value="NZ_AKCI01000001.1"/>
</dbReference>
<gene>
    <name evidence="1" type="ORF">HMPREF9156_00459</name>
</gene>
<comment type="caution">
    <text evidence="1">The sequence shown here is derived from an EMBL/GenBank/DDBJ whole genome shotgun (WGS) entry which is preliminary data.</text>
</comment>
<protein>
    <submittedName>
        <fullName evidence="1">Uncharacterized protein</fullName>
    </submittedName>
</protein>
<dbReference type="HOGENOM" id="CLU_2107314_0_0_11"/>
<organism evidence="1 2">
    <name type="scientific">Scardovia wiggsiae F0424</name>
    <dbReference type="NCBI Taxonomy" id="857290"/>
    <lineage>
        <taxon>Bacteria</taxon>
        <taxon>Bacillati</taxon>
        <taxon>Actinomycetota</taxon>
        <taxon>Actinomycetes</taxon>
        <taxon>Bifidobacteriales</taxon>
        <taxon>Bifidobacteriaceae</taxon>
        <taxon>Scardovia</taxon>
    </lineage>
</organism>
<keyword evidence="2" id="KW-1185">Reference proteome</keyword>